<keyword evidence="10" id="KW-0119">Carbohydrate metabolism</keyword>
<feature type="domain" description="Alpha-D-phosphohexomutase alpha/beta/alpha" evidence="14">
    <location>
        <begin position="209"/>
        <end position="315"/>
    </location>
</feature>
<evidence type="ECO:0000259" key="14">
    <source>
        <dbReference type="Pfam" id="PF02879"/>
    </source>
</evidence>
<dbReference type="GO" id="GO:0005634">
    <property type="term" value="C:nucleus"/>
    <property type="evidence" value="ECO:0007669"/>
    <property type="project" value="TreeGrafter"/>
</dbReference>
<evidence type="ECO:0000259" key="12">
    <source>
        <dbReference type="Pfam" id="PF00408"/>
    </source>
</evidence>
<dbReference type="Pfam" id="PF02880">
    <property type="entry name" value="PGM_PMM_III"/>
    <property type="match status" value="1"/>
</dbReference>
<sequence length="602" mass="67066">MTSVENLAKEWLRIDQDPSTREEISGLLSEGNHSELEVRLKHRITFGTAGLRARMEAGFSRINALTVIQTSQGFASYVLKQVTNAKRRGIVIGFDGRHNSEKFAKLAAAAFAAKGIKVWWLEILVHTPLVPFAISELRAAAGVMITASHNPPQDNGYKVYWENGCQIVSPHDSRITKAILANLEPLSWNDAVEEQSLLVEAVLSQMQEAYFRAIHRAVFVERNQMQPQTEPIRFVYTPLHGVGLPYLTRAVQDLNLSDSMTVVSQQAHPDPDFPTVKFPNPEEKGALDLAIQTADANNIDLVLANDPDADRFSAAIKVSSIWHQLTGNQIGILLASHMLETYTHQQHQEDRLSANTRPSSSTQPPKLVMLASAVSSRMLSAMAHAENFHFVETLTGFKWLGNAAQYLARSGNYDPIFAFEEAIGYMFPTVVADKDGIAAAAIFLRACLRWRADGGHSPWEKLQALYQKYGFFAEENFYVVSPSVEVTDAVFARIRSMGKEEAEVGELVYPKRLGENRIVRWRDLTIGYDSATADRVPELPVQKDVQMLTAELENDVRFTVRASGTEPKVKVYIDAKAEDMDGAERKARVVSGAVRQEWLKGL</sequence>
<keyword evidence="7" id="KW-0479">Metal-binding</keyword>
<dbReference type="GO" id="GO:0006006">
    <property type="term" value="P:glucose metabolic process"/>
    <property type="evidence" value="ECO:0007669"/>
    <property type="project" value="UniProtKB-KW"/>
</dbReference>
<dbReference type="FunFam" id="3.40.120.10:FF:000035">
    <property type="entry name" value="Pgm3p"/>
    <property type="match status" value="1"/>
</dbReference>
<evidence type="ECO:0000256" key="9">
    <source>
        <dbReference type="ARBA" id="ARBA00023235"/>
    </source>
</evidence>
<keyword evidence="4" id="KW-0963">Cytoplasm</keyword>
<dbReference type="GO" id="GO:0000287">
    <property type="term" value="F:magnesium ion binding"/>
    <property type="evidence" value="ECO:0007669"/>
    <property type="project" value="InterPro"/>
</dbReference>
<dbReference type="GO" id="GO:0006166">
    <property type="term" value="P:purine ribonucleoside salvage"/>
    <property type="evidence" value="ECO:0007669"/>
    <property type="project" value="TreeGrafter"/>
</dbReference>
<dbReference type="GO" id="GO:0005737">
    <property type="term" value="C:cytoplasm"/>
    <property type="evidence" value="ECO:0007669"/>
    <property type="project" value="UniProtKB-SubCell"/>
</dbReference>
<dbReference type="PROSITE" id="PS00710">
    <property type="entry name" value="PGM_PMM"/>
    <property type="match status" value="1"/>
</dbReference>
<evidence type="ECO:0000256" key="10">
    <source>
        <dbReference type="ARBA" id="ARBA00023277"/>
    </source>
</evidence>
<evidence type="ECO:0000256" key="4">
    <source>
        <dbReference type="ARBA" id="ARBA00022490"/>
    </source>
</evidence>
<dbReference type="InterPro" id="IPR016055">
    <property type="entry name" value="A-D-PHexomutase_a/b/a-I/II/III"/>
</dbReference>
<dbReference type="SUPFAM" id="SSF53738">
    <property type="entry name" value="Phosphoglucomutase, first 3 domains"/>
    <property type="match status" value="3"/>
</dbReference>
<dbReference type="PANTHER" id="PTHR45745:SF1">
    <property type="entry name" value="PHOSPHOGLUCOMUTASE 2B-RELATED"/>
    <property type="match status" value="1"/>
</dbReference>
<evidence type="ECO:0000256" key="7">
    <source>
        <dbReference type="ARBA" id="ARBA00022723"/>
    </source>
</evidence>
<dbReference type="InterPro" id="IPR036900">
    <property type="entry name" value="A-D-PHexomutase_C_sf"/>
</dbReference>
<organism evidence="16 17">
    <name type="scientific">Viridothelium virens</name>
    <name type="common">Speckled blister lichen</name>
    <name type="synonym">Trypethelium virens</name>
    <dbReference type="NCBI Taxonomy" id="1048519"/>
    <lineage>
        <taxon>Eukaryota</taxon>
        <taxon>Fungi</taxon>
        <taxon>Dikarya</taxon>
        <taxon>Ascomycota</taxon>
        <taxon>Pezizomycotina</taxon>
        <taxon>Dothideomycetes</taxon>
        <taxon>Dothideomycetes incertae sedis</taxon>
        <taxon>Trypetheliales</taxon>
        <taxon>Trypetheliaceae</taxon>
        <taxon>Viridothelium</taxon>
    </lineage>
</organism>
<evidence type="ECO:0000313" key="17">
    <source>
        <dbReference type="Proteomes" id="UP000800092"/>
    </source>
</evidence>
<comment type="subcellular location">
    <subcellularLocation>
        <location evidence="2">Cytoplasm</location>
    </subcellularLocation>
</comment>
<dbReference type="Pfam" id="PF02878">
    <property type="entry name" value="PGM_PMM_I"/>
    <property type="match status" value="1"/>
</dbReference>
<dbReference type="InterPro" id="IPR005843">
    <property type="entry name" value="A-D-PHexomutase_C"/>
</dbReference>
<evidence type="ECO:0000256" key="11">
    <source>
        <dbReference type="SAM" id="MobiDB-lite"/>
    </source>
</evidence>
<feature type="domain" description="Alpha-D-phosphohexomutase alpha/beta/alpha" evidence="13">
    <location>
        <begin position="44"/>
        <end position="181"/>
    </location>
</feature>
<dbReference type="Pfam" id="PF00408">
    <property type="entry name" value="PGM_PMM_IV"/>
    <property type="match status" value="1"/>
</dbReference>
<dbReference type="GO" id="GO:0008973">
    <property type="term" value="F:phosphopentomutase activity"/>
    <property type="evidence" value="ECO:0007669"/>
    <property type="project" value="TreeGrafter"/>
</dbReference>
<keyword evidence="5" id="KW-0313">Glucose metabolism</keyword>
<dbReference type="InterPro" id="IPR005844">
    <property type="entry name" value="A-D-PHexomutase_a/b/a-I"/>
</dbReference>
<keyword evidence="6" id="KW-0597">Phosphoprotein</keyword>
<dbReference type="EMBL" id="ML991834">
    <property type="protein sequence ID" value="KAF2230911.1"/>
    <property type="molecule type" value="Genomic_DNA"/>
</dbReference>
<feature type="region of interest" description="Disordered" evidence="11">
    <location>
        <begin position="345"/>
        <end position="364"/>
    </location>
</feature>
<dbReference type="PRINTS" id="PR00509">
    <property type="entry name" value="PGMPMM"/>
</dbReference>
<dbReference type="InterPro" id="IPR005841">
    <property type="entry name" value="Alpha-D-phosphohexomutase_SF"/>
</dbReference>
<protein>
    <recommendedName>
        <fullName evidence="18">Phosphoglucomutase-2</fullName>
    </recommendedName>
</protein>
<dbReference type="Proteomes" id="UP000800092">
    <property type="component" value="Unassembled WGS sequence"/>
</dbReference>
<evidence type="ECO:0000256" key="1">
    <source>
        <dbReference type="ARBA" id="ARBA00001946"/>
    </source>
</evidence>
<evidence type="ECO:0008006" key="18">
    <source>
        <dbReference type="Google" id="ProtNLM"/>
    </source>
</evidence>
<name>A0A6A6GZ91_VIRVR</name>
<dbReference type="InterPro" id="IPR005845">
    <property type="entry name" value="A-D-PHexomutase_a/b/a-II"/>
</dbReference>
<dbReference type="InterPro" id="IPR005846">
    <property type="entry name" value="A-D-PHexomutase_a/b/a-III"/>
</dbReference>
<dbReference type="Gene3D" id="3.40.120.10">
    <property type="entry name" value="Alpha-D-Glucose-1,6-Bisphosphate, subunit A, domain 3"/>
    <property type="match status" value="3"/>
</dbReference>
<dbReference type="Gene3D" id="3.30.310.50">
    <property type="entry name" value="Alpha-D-phosphohexomutase, C-terminal domain"/>
    <property type="match status" value="1"/>
</dbReference>
<dbReference type="Pfam" id="PF02879">
    <property type="entry name" value="PGM_PMM_II"/>
    <property type="match status" value="1"/>
</dbReference>
<feature type="domain" description="Alpha-D-phosphohexomutase C-terminal" evidence="12">
    <location>
        <begin position="541"/>
        <end position="588"/>
    </location>
</feature>
<feature type="domain" description="Alpha-D-phosphohexomutase alpha/beta/alpha" evidence="15">
    <location>
        <begin position="327"/>
        <end position="469"/>
    </location>
</feature>
<dbReference type="CDD" id="cd05799">
    <property type="entry name" value="PGM2"/>
    <property type="match status" value="1"/>
</dbReference>
<evidence type="ECO:0000259" key="15">
    <source>
        <dbReference type="Pfam" id="PF02880"/>
    </source>
</evidence>
<evidence type="ECO:0000256" key="5">
    <source>
        <dbReference type="ARBA" id="ARBA00022526"/>
    </source>
</evidence>
<keyword evidence="8" id="KW-0460">Magnesium</keyword>
<dbReference type="AlphaFoldDB" id="A0A6A6GZ91"/>
<dbReference type="PANTHER" id="PTHR45745">
    <property type="entry name" value="PHOSPHOMANNOMUTASE 45A"/>
    <property type="match status" value="1"/>
</dbReference>
<evidence type="ECO:0000256" key="8">
    <source>
        <dbReference type="ARBA" id="ARBA00022842"/>
    </source>
</evidence>
<evidence type="ECO:0000256" key="6">
    <source>
        <dbReference type="ARBA" id="ARBA00022553"/>
    </source>
</evidence>
<evidence type="ECO:0000313" key="16">
    <source>
        <dbReference type="EMBL" id="KAF2230911.1"/>
    </source>
</evidence>
<feature type="compositionally biased region" description="Polar residues" evidence="11">
    <location>
        <begin position="353"/>
        <end position="364"/>
    </location>
</feature>
<dbReference type="InterPro" id="IPR016066">
    <property type="entry name" value="A-D-PHexomutase_CS"/>
</dbReference>
<accession>A0A6A6GZ91</accession>
<proteinExistence type="inferred from homology"/>
<evidence type="ECO:0000256" key="2">
    <source>
        <dbReference type="ARBA" id="ARBA00004496"/>
    </source>
</evidence>
<keyword evidence="9" id="KW-0413">Isomerase</keyword>
<reference evidence="16" key="1">
    <citation type="journal article" date="2020" name="Stud. Mycol.">
        <title>101 Dothideomycetes genomes: a test case for predicting lifestyles and emergence of pathogens.</title>
        <authorList>
            <person name="Haridas S."/>
            <person name="Albert R."/>
            <person name="Binder M."/>
            <person name="Bloem J."/>
            <person name="Labutti K."/>
            <person name="Salamov A."/>
            <person name="Andreopoulos B."/>
            <person name="Baker S."/>
            <person name="Barry K."/>
            <person name="Bills G."/>
            <person name="Bluhm B."/>
            <person name="Cannon C."/>
            <person name="Castanera R."/>
            <person name="Culley D."/>
            <person name="Daum C."/>
            <person name="Ezra D."/>
            <person name="Gonzalez J."/>
            <person name="Henrissat B."/>
            <person name="Kuo A."/>
            <person name="Liang C."/>
            <person name="Lipzen A."/>
            <person name="Lutzoni F."/>
            <person name="Magnuson J."/>
            <person name="Mondo S."/>
            <person name="Nolan M."/>
            <person name="Ohm R."/>
            <person name="Pangilinan J."/>
            <person name="Park H.-J."/>
            <person name="Ramirez L."/>
            <person name="Alfaro M."/>
            <person name="Sun H."/>
            <person name="Tritt A."/>
            <person name="Yoshinaga Y."/>
            <person name="Zwiers L.-H."/>
            <person name="Turgeon B."/>
            <person name="Goodwin S."/>
            <person name="Spatafora J."/>
            <person name="Crous P."/>
            <person name="Grigoriev I."/>
        </authorList>
    </citation>
    <scope>NUCLEOTIDE SEQUENCE</scope>
    <source>
        <strain evidence="16">Tuck. ex Michener</strain>
    </source>
</reference>
<gene>
    <name evidence="16" type="ORF">EV356DRAFT_508035</name>
</gene>
<comment type="similarity">
    <text evidence="3">Belongs to the phosphohexose mutase family.</text>
</comment>
<evidence type="ECO:0000256" key="3">
    <source>
        <dbReference type="ARBA" id="ARBA00010231"/>
    </source>
</evidence>
<evidence type="ECO:0000259" key="13">
    <source>
        <dbReference type="Pfam" id="PF02878"/>
    </source>
</evidence>
<keyword evidence="17" id="KW-1185">Reference proteome</keyword>
<dbReference type="SUPFAM" id="SSF55957">
    <property type="entry name" value="Phosphoglucomutase, C-terminal domain"/>
    <property type="match status" value="1"/>
</dbReference>
<dbReference type="OrthoDB" id="8300170at2759"/>
<comment type="cofactor">
    <cofactor evidence="1">
        <name>Mg(2+)</name>
        <dbReference type="ChEBI" id="CHEBI:18420"/>
    </cofactor>
</comment>